<sequence length="180" mass="19788">MGRTAAVSAATSLRLLASPELRPRPAPVPEARRATATTPPAPLNLGLIDYLDAHVTEVVTHVRSLPGGDAAPAPRTPGDLYDWYIEHTAHADADEQAWRDYITERHALEHAIALGEHKAVRPHPCPRCGCWSLFWDDAGTRARCSISDCRTPDGMASSWTLARLAAQKVQRTEIWRRNAT</sequence>
<proteinExistence type="predicted"/>
<evidence type="ECO:0000313" key="3">
    <source>
        <dbReference type="Proteomes" id="UP001165269"/>
    </source>
</evidence>
<gene>
    <name evidence="2" type="ORF">MQP27_49735</name>
</gene>
<accession>A0ABS9YPW0</accession>
<evidence type="ECO:0000256" key="1">
    <source>
        <dbReference type="SAM" id="MobiDB-lite"/>
    </source>
</evidence>
<name>A0ABS9YPW0_9ACTN</name>
<evidence type="ECO:0000313" key="2">
    <source>
        <dbReference type="EMBL" id="MCI3279174.1"/>
    </source>
</evidence>
<protein>
    <submittedName>
        <fullName evidence="2">Uncharacterized protein</fullName>
    </submittedName>
</protein>
<dbReference type="Proteomes" id="UP001165269">
    <property type="component" value="Unassembled WGS sequence"/>
</dbReference>
<organism evidence="2 3">
    <name type="scientific">Streptomyces cylindrosporus</name>
    <dbReference type="NCBI Taxonomy" id="2927583"/>
    <lineage>
        <taxon>Bacteria</taxon>
        <taxon>Bacillati</taxon>
        <taxon>Actinomycetota</taxon>
        <taxon>Actinomycetes</taxon>
        <taxon>Kitasatosporales</taxon>
        <taxon>Streptomycetaceae</taxon>
        <taxon>Streptomyces</taxon>
    </lineage>
</organism>
<dbReference type="RefSeq" id="WP_242778915.1">
    <property type="nucleotide sequence ID" value="NZ_JALDAY010000024.1"/>
</dbReference>
<feature type="region of interest" description="Disordered" evidence="1">
    <location>
        <begin position="16"/>
        <end position="39"/>
    </location>
</feature>
<reference evidence="2" key="1">
    <citation type="submission" date="2022-03" db="EMBL/GenBank/DDBJ databases">
        <title>Streptomyces 7R015 and 7R016 isolated from Barleria lupulina in Thailand.</title>
        <authorList>
            <person name="Kanchanasin P."/>
            <person name="Phongsopitanun W."/>
            <person name="Tanasupawat S."/>
        </authorList>
    </citation>
    <scope>NUCLEOTIDE SEQUENCE</scope>
    <source>
        <strain evidence="2">7R015</strain>
    </source>
</reference>
<keyword evidence="3" id="KW-1185">Reference proteome</keyword>
<dbReference type="EMBL" id="JALDAY010000024">
    <property type="protein sequence ID" value="MCI3279174.1"/>
    <property type="molecule type" value="Genomic_DNA"/>
</dbReference>
<comment type="caution">
    <text evidence="2">The sequence shown here is derived from an EMBL/GenBank/DDBJ whole genome shotgun (WGS) entry which is preliminary data.</text>
</comment>